<dbReference type="PROSITE" id="PS50082">
    <property type="entry name" value="WD_REPEATS_2"/>
    <property type="match status" value="4"/>
</dbReference>
<keyword evidence="8" id="KW-0732">Signal</keyword>
<feature type="repeat" description="WD" evidence="6">
    <location>
        <begin position="170"/>
        <end position="211"/>
    </location>
</feature>
<dbReference type="PRINTS" id="PR00604">
    <property type="entry name" value="CYTCHRMECIAB"/>
</dbReference>
<accession>A0A838XHU2</accession>
<dbReference type="Gene3D" id="1.10.760.10">
    <property type="entry name" value="Cytochrome c-like domain"/>
    <property type="match status" value="1"/>
</dbReference>
<keyword evidence="3 7" id="KW-0479">Metal-binding</keyword>
<dbReference type="PROSITE" id="PS50294">
    <property type="entry name" value="WD_REPEATS_REGION"/>
    <property type="match status" value="3"/>
</dbReference>
<dbReference type="GO" id="GO:0009055">
    <property type="term" value="F:electron transfer activity"/>
    <property type="evidence" value="ECO:0007669"/>
    <property type="project" value="InterPro"/>
</dbReference>
<feature type="repeat" description="WD" evidence="6">
    <location>
        <begin position="85"/>
        <end position="125"/>
    </location>
</feature>
<proteinExistence type="predicted"/>
<dbReference type="Gene3D" id="2.130.10.10">
    <property type="entry name" value="YVTN repeat-like/Quinoprotein amine dehydrogenase"/>
    <property type="match status" value="2"/>
</dbReference>
<dbReference type="RefSeq" id="WP_181758346.1">
    <property type="nucleotide sequence ID" value="NZ_BMCR01000001.1"/>
</dbReference>
<evidence type="ECO:0000256" key="3">
    <source>
        <dbReference type="ARBA" id="ARBA00022723"/>
    </source>
</evidence>
<keyword evidence="6" id="KW-0853">WD repeat</keyword>
<evidence type="ECO:0000256" key="5">
    <source>
        <dbReference type="ARBA" id="ARBA00023004"/>
    </source>
</evidence>
<evidence type="ECO:0000259" key="9">
    <source>
        <dbReference type="PROSITE" id="PS51007"/>
    </source>
</evidence>
<keyword evidence="2 7" id="KW-0349">Heme</keyword>
<comment type="caution">
    <text evidence="10">The sequence shown here is derived from an EMBL/GenBank/DDBJ whole genome shotgun (WGS) entry which is preliminary data.</text>
</comment>
<organism evidence="10 11">
    <name type="scientific">Stappia taiwanensis</name>
    <dbReference type="NCBI Taxonomy" id="992267"/>
    <lineage>
        <taxon>Bacteria</taxon>
        <taxon>Pseudomonadati</taxon>
        <taxon>Pseudomonadota</taxon>
        <taxon>Alphaproteobacteria</taxon>
        <taxon>Hyphomicrobiales</taxon>
        <taxon>Stappiaceae</taxon>
        <taxon>Stappia</taxon>
    </lineage>
</organism>
<evidence type="ECO:0000256" key="7">
    <source>
        <dbReference type="PROSITE-ProRule" id="PRU00433"/>
    </source>
</evidence>
<evidence type="ECO:0000256" key="1">
    <source>
        <dbReference type="ARBA" id="ARBA00022448"/>
    </source>
</evidence>
<keyword evidence="5 7" id="KW-0408">Iron</keyword>
<feature type="domain" description="Cytochrome c" evidence="9">
    <location>
        <begin position="350"/>
        <end position="452"/>
    </location>
</feature>
<dbReference type="InterPro" id="IPR015943">
    <property type="entry name" value="WD40/YVTN_repeat-like_dom_sf"/>
</dbReference>
<dbReference type="InterPro" id="IPR036909">
    <property type="entry name" value="Cyt_c-like_dom_sf"/>
</dbReference>
<dbReference type="Pfam" id="PF00400">
    <property type="entry name" value="WD40"/>
    <property type="match status" value="5"/>
</dbReference>
<evidence type="ECO:0000256" key="4">
    <source>
        <dbReference type="ARBA" id="ARBA00022982"/>
    </source>
</evidence>
<keyword evidence="1" id="KW-0813">Transport</keyword>
<dbReference type="InterPro" id="IPR002327">
    <property type="entry name" value="Cyt_c_1A/1B"/>
</dbReference>
<evidence type="ECO:0000256" key="2">
    <source>
        <dbReference type="ARBA" id="ARBA00022617"/>
    </source>
</evidence>
<dbReference type="EMBL" id="JACEON010000001">
    <property type="protein sequence ID" value="MBA4610155.1"/>
    <property type="molecule type" value="Genomic_DNA"/>
</dbReference>
<dbReference type="SMART" id="SM00564">
    <property type="entry name" value="PQQ"/>
    <property type="match status" value="2"/>
</dbReference>
<evidence type="ECO:0000256" key="8">
    <source>
        <dbReference type="SAM" id="SignalP"/>
    </source>
</evidence>
<evidence type="ECO:0000313" key="10">
    <source>
        <dbReference type="EMBL" id="MBA4610155.1"/>
    </source>
</evidence>
<reference evidence="10 11" key="1">
    <citation type="submission" date="2020-07" db="EMBL/GenBank/DDBJ databases">
        <authorList>
            <person name="Li M."/>
        </authorList>
    </citation>
    <scope>NUCLEOTIDE SEQUENCE [LARGE SCALE GENOMIC DNA]</scope>
    <source>
        <strain evidence="10 11">DSM 23284</strain>
    </source>
</reference>
<dbReference type="InterPro" id="IPR001680">
    <property type="entry name" value="WD40_rpt"/>
</dbReference>
<keyword evidence="4" id="KW-0249">Electron transport</keyword>
<dbReference type="InterPro" id="IPR036322">
    <property type="entry name" value="WD40_repeat_dom_sf"/>
</dbReference>
<gene>
    <name evidence="10" type="ORF">H1W37_00715</name>
</gene>
<dbReference type="GO" id="GO:0046872">
    <property type="term" value="F:metal ion binding"/>
    <property type="evidence" value="ECO:0007669"/>
    <property type="project" value="UniProtKB-KW"/>
</dbReference>
<reference evidence="10 11" key="2">
    <citation type="submission" date="2020-08" db="EMBL/GenBank/DDBJ databases">
        <title>Stappia taiwanensis sp. nov., isolated from a coastal thermal spring.</title>
        <authorList>
            <person name="Kampfer P."/>
        </authorList>
    </citation>
    <scope>NUCLEOTIDE SEQUENCE [LARGE SCALE GENOMIC DNA]</scope>
    <source>
        <strain evidence="10 11">DSM 23284</strain>
    </source>
</reference>
<dbReference type="AlphaFoldDB" id="A0A838XHU2"/>
<dbReference type="SMART" id="SM00320">
    <property type="entry name" value="WD40"/>
    <property type="match status" value="7"/>
</dbReference>
<dbReference type="PANTHER" id="PTHR19879:SF9">
    <property type="entry name" value="TRANSCRIPTION INITIATION FACTOR TFIID SUBUNIT 5"/>
    <property type="match status" value="1"/>
</dbReference>
<dbReference type="SUPFAM" id="SSF46626">
    <property type="entry name" value="Cytochrome c"/>
    <property type="match status" value="1"/>
</dbReference>
<evidence type="ECO:0000313" key="11">
    <source>
        <dbReference type="Proteomes" id="UP000559404"/>
    </source>
</evidence>
<dbReference type="PROSITE" id="PS51007">
    <property type="entry name" value="CYTC"/>
    <property type="match status" value="1"/>
</dbReference>
<dbReference type="GO" id="GO:0020037">
    <property type="term" value="F:heme binding"/>
    <property type="evidence" value="ECO:0007669"/>
    <property type="project" value="InterPro"/>
</dbReference>
<dbReference type="Proteomes" id="UP000559404">
    <property type="component" value="Unassembled WGS sequence"/>
</dbReference>
<feature type="signal peptide" evidence="8">
    <location>
        <begin position="1"/>
        <end position="30"/>
    </location>
</feature>
<keyword evidence="11" id="KW-1185">Reference proteome</keyword>
<dbReference type="Pfam" id="PF00034">
    <property type="entry name" value="Cytochrom_C"/>
    <property type="match status" value="1"/>
</dbReference>
<evidence type="ECO:0000256" key="6">
    <source>
        <dbReference type="PROSITE-ProRule" id="PRU00221"/>
    </source>
</evidence>
<dbReference type="SUPFAM" id="SSF50978">
    <property type="entry name" value="WD40 repeat-like"/>
    <property type="match status" value="1"/>
</dbReference>
<protein>
    <submittedName>
        <fullName evidence="10">C-type cytochrome</fullName>
    </submittedName>
</protein>
<feature type="repeat" description="WD" evidence="6">
    <location>
        <begin position="41"/>
        <end position="73"/>
    </location>
</feature>
<dbReference type="CDD" id="cd00200">
    <property type="entry name" value="WD40"/>
    <property type="match status" value="1"/>
</dbReference>
<sequence length="467" mass="49620">MWRAAPLAGRLARAAFASATAALVVSQAPASVVAAEWSGRLEGHGGPVKSIVLSHDETRALSASFDYSVILWQRQDQGARVVHRLIGHDAPVNDARFLPGGRAVSVGDDGAILLWGLGKGRVLDRVDTGAEKLIQVRAVPDGSFVVAASWDHTARVFDLAGDRLIESARLEGHRGPVNAVAIAPDGAGVYTASYDGGIRLFDRATGALLREVHGHGWGVNVLALTRDGRGLVFGAADGSLAVLDPRSGEIVKQLASHARPVLALAFSADGRRLASGGGDGAIRVYATDDWHLLEAYDNPHGPVWGVALNRDGRRALHVGLDDHVGVWQVNPRVAFDDSGQSAPRRFQVGEAGDPGARQFARKCSVCHTLTPQDGNRAGPTLHGLFGRRAGSLPGYPYSKALREAGFIWTEETVSDLFARGPDLVTPGSKMPLQRLTNQAERRALVAYLKRATAPGQPPAGQAEDERR</sequence>
<name>A0A838XHU2_9HYPH</name>
<feature type="repeat" description="WD" evidence="6">
    <location>
        <begin position="254"/>
        <end position="285"/>
    </location>
</feature>
<feature type="chain" id="PRO_5032970848" evidence="8">
    <location>
        <begin position="31"/>
        <end position="467"/>
    </location>
</feature>
<dbReference type="InterPro" id="IPR018391">
    <property type="entry name" value="PQQ_b-propeller_rpt"/>
</dbReference>
<dbReference type="PANTHER" id="PTHR19879">
    <property type="entry name" value="TRANSCRIPTION INITIATION FACTOR TFIID"/>
    <property type="match status" value="1"/>
</dbReference>
<dbReference type="InterPro" id="IPR009056">
    <property type="entry name" value="Cyt_c-like_dom"/>
</dbReference>